<accession>A0A8H6I2T9</accession>
<dbReference type="OrthoDB" id="5570013at2759"/>
<evidence type="ECO:0000313" key="2">
    <source>
        <dbReference type="Proteomes" id="UP000521943"/>
    </source>
</evidence>
<sequence length="401" mass="43281">QEHKYVVPEGINLERCTTWNGSDADDALAPALSGGHNLHGTNSSSAKFTLLGDKKLYFISTGSLAVGSFRLVQAEERIGKEIDTQVVATSNGEGDRDHEHLLDLVRVCRISKEDEEDVTGVGIFTPNYDNRGGHPWWPLRFAVAVELPRALSSGLSTAPLAISSFTTHLPLFAHDVLLTSASVVFTDVFLLTEDTHVTANITAEHLGVMSTNGPIKGEFSASKSMMLVASNAEIDVTVSGLHDASQENGTFLQITANDGRINARMSLLSTGYEEGKGGKFNLIVSTTNAGVNLTFPQAPVESTMELWAVSSNGGVDVAMHPTYEGSFRLESYEGHQPEIRIGEGDQDPEEKGRTRTVRTTVWTKDRVLGETFWGEGGEKKDSKSLALLSTSTGPVVLRFEG</sequence>
<proteinExistence type="predicted"/>
<dbReference type="EMBL" id="JACGCI010000024">
    <property type="protein sequence ID" value="KAF6756877.1"/>
    <property type="molecule type" value="Genomic_DNA"/>
</dbReference>
<dbReference type="AlphaFoldDB" id="A0A8H6I2T9"/>
<keyword evidence="2" id="KW-1185">Reference proteome</keyword>
<reference evidence="1 2" key="1">
    <citation type="submission" date="2020-07" db="EMBL/GenBank/DDBJ databases">
        <title>Comparative genomics of pyrophilous fungi reveals a link between fire events and developmental genes.</title>
        <authorList>
            <consortium name="DOE Joint Genome Institute"/>
            <person name="Steindorff A.S."/>
            <person name="Carver A."/>
            <person name="Calhoun S."/>
            <person name="Stillman K."/>
            <person name="Liu H."/>
            <person name="Lipzen A."/>
            <person name="Pangilinan J."/>
            <person name="Labutti K."/>
            <person name="Bruns T.D."/>
            <person name="Grigoriev I.V."/>
        </authorList>
    </citation>
    <scope>NUCLEOTIDE SEQUENCE [LARGE SCALE GENOMIC DNA]</scope>
    <source>
        <strain evidence="1 2">CBS 144469</strain>
    </source>
</reference>
<evidence type="ECO:0000313" key="1">
    <source>
        <dbReference type="EMBL" id="KAF6756877.1"/>
    </source>
</evidence>
<dbReference type="Proteomes" id="UP000521943">
    <property type="component" value="Unassembled WGS sequence"/>
</dbReference>
<comment type="caution">
    <text evidence="1">The sequence shown here is derived from an EMBL/GenBank/DDBJ whole genome shotgun (WGS) entry which is preliminary data.</text>
</comment>
<feature type="non-terminal residue" evidence="1">
    <location>
        <position position="401"/>
    </location>
</feature>
<protein>
    <submittedName>
        <fullName evidence="1">Uncharacterized protein</fullName>
    </submittedName>
</protein>
<organism evidence="1 2">
    <name type="scientific">Ephemerocybe angulata</name>
    <dbReference type="NCBI Taxonomy" id="980116"/>
    <lineage>
        <taxon>Eukaryota</taxon>
        <taxon>Fungi</taxon>
        <taxon>Dikarya</taxon>
        <taxon>Basidiomycota</taxon>
        <taxon>Agaricomycotina</taxon>
        <taxon>Agaricomycetes</taxon>
        <taxon>Agaricomycetidae</taxon>
        <taxon>Agaricales</taxon>
        <taxon>Agaricineae</taxon>
        <taxon>Psathyrellaceae</taxon>
        <taxon>Ephemerocybe</taxon>
    </lineage>
</organism>
<name>A0A8H6I2T9_9AGAR</name>
<gene>
    <name evidence="1" type="ORF">DFP72DRAFT_809900</name>
</gene>